<evidence type="ECO:0000313" key="1">
    <source>
        <dbReference type="EMBL" id="DAE30399.1"/>
    </source>
</evidence>
<organism evidence="1">
    <name type="scientific">virus sp. ctiha2</name>
    <dbReference type="NCBI Taxonomy" id="2827299"/>
    <lineage>
        <taxon>Viruses</taxon>
    </lineage>
</organism>
<proteinExistence type="predicted"/>
<reference evidence="1" key="1">
    <citation type="journal article" date="2021" name="Proc. Natl. Acad. Sci. U.S.A.">
        <title>A Catalog of Tens of Thousands of Viruses from Human Metagenomes Reveals Hidden Associations with Chronic Diseases.</title>
        <authorList>
            <person name="Tisza M.J."/>
            <person name="Buck C.B."/>
        </authorList>
    </citation>
    <scope>NUCLEOTIDE SEQUENCE</scope>
    <source>
        <strain evidence="1">Ctiha2</strain>
    </source>
</reference>
<dbReference type="EMBL" id="BK059104">
    <property type="protein sequence ID" value="DAE30399.1"/>
    <property type="molecule type" value="Genomic_DNA"/>
</dbReference>
<sequence length="38" mass="4407">MSSKCRQNKIIHWEVSKIEGYKSLTKGSTPLWSIGKRE</sequence>
<protein>
    <submittedName>
        <fullName evidence="1">Uncharacterized protein</fullName>
    </submittedName>
</protein>
<name>A0A8S5RGB1_9VIRU</name>
<accession>A0A8S5RGB1</accession>